<protein>
    <submittedName>
        <fullName evidence="9">Putative thiol-disulfide oxidoreductase</fullName>
    </submittedName>
</protein>
<dbReference type="AlphaFoldDB" id="A0A0P4R7X0"/>
<dbReference type="InterPro" id="IPR013740">
    <property type="entry name" value="Redoxin"/>
</dbReference>
<dbReference type="Gene3D" id="3.40.30.10">
    <property type="entry name" value="Glutaredoxin"/>
    <property type="match status" value="1"/>
</dbReference>
<dbReference type="InterPro" id="IPR050553">
    <property type="entry name" value="Thioredoxin_ResA/DsbE_sf"/>
</dbReference>
<name>A0A0P4R7X0_9ACTN</name>
<keyword evidence="2" id="KW-0201">Cytochrome c-type biogenesis</keyword>
<organism evidence="9 10">
    <name type="scientific">Streptomyces lydicamycinicus</name>
    <dbReference type="NCBI Taxonomy" id="1546107"/>
    <lineage>
        <taxon>Bacteria</taxon>
        <taxon>Bacillati</taxon>
        <taxon>Actinomycetota</taxon>
        <taxon>Actinomycetes</taxon>
        <taxon>Kitasatosporales</taxon>
        <taxon>Streptomycetaceae</taxon>
        <taxon>Streptomyces</taxon>
    </lineage>
</organism>
<dbReference type="InterPro" id="IPR013766">
    <property type="entry name" value="Thioredoxin_domain"/>
</dbReference>
<proteinExistence type="predicted"/>
<dbReference type="SUPFAM" id="SSF52833">
    <property type="entry name" value="Thioredoxin-like"/>
    <property type="match status" value="1"/>
</dbReference>
<reference evidence="9 10" key="2">
    <citation type="journal article" date="2015" name="Stand. Genomic Sci.">
        <title>Draft genome sequence of marine-derived Streptomyces sp. TP-A0598, a producer of anti-MRSA antibiotic lydicamycins.</title>
        <authorList>
            <person name="Komaki H."/>
            <person name="Ichikawa N."/>
            <person name="Hosoyama A."/>
            <person name="Fujita N."/>
            <person name="Igarashi Y."/>
        </authorList>
    </citation>
    <scope>NUCLEOTIDE SEQUENCE [LARGE SCALE GENOMIC DNA]</scope>
    <source>
        <strain evidence="9 10">NBRC 110027</strain>
    </source>
</reference>
<dbReference type="CDD" id="cd02966">
    <property type="entry name" value="TlpA_like_family"/>
    <property type="match status" value="1"/>
</dbReference>
<dbReference type="PROSITE" id="PS51352">
    <property type="entry name" value="THIOREDOXIN_2"/>
    <property type="match status" value="1"/>
</dbReference>
<dbReference type="GO" id="GO:0030313">
    <property type="term" value="C:cell envelope"/>
    <property type="evidence" value="ECO:0007669"/>
    <property type="project" value="UniProtKB-SubCell"/>
</dbReference>
<keyword evidence="4" id="KW-1015">Disulfide bond</keyword>
<dbReference type="InterPro" id="IPR036249">
    <property type="entry name" value="Thioredoxin-like_sf"/>
</dbReference>
<keyword evidence="3" id="KW-0735">Signal-anchor</keyword>
<dbReference type="Proteomes" id="UP000048965">
    <property type="component" value="Unassembled WGS sequence"/>
</dbReference>
<keyword evidence="7" id="KW-0732">Signal</keyword>
<sequence length="212" mass="22737">MGPCETFHMSACRAPRRLTSRRRVALLAAGTAVAALTLSACGDGASGGSAQTRFVQGKNGVDTVKKDQRQPAPELSGESTTGKKLDVADYKGKVVILNVWGSWCGPCIAEAPNFAKVANETKDKGVQFLGINTRDSEKSQATSFEEEHKVPYPSLFDPTGRLMLRFPKGSLNPQSIPSTIAIDRHGKIAARSIGPLAEDDLRKMVEPLIAEK</sequence>
<dbReference type="GO" id="GO:0016491">
    <property type="term" value="F:oxidoreductase activity"/>
    <property type="evidence" value="ECO:0007669"/>
    <property type="project" value="InterPro"/>
</dbReference>
<dbReference type="Pfam" id="PF08534">
    <property type="entry name" value="Redoxin"/>
    <property type="match status" value="1"/>
</dbReference>
<keyword evidence="3" id="KW-0812">Transmembrane</keyword>
<reference evidence="10" key="1">
    <citation type="submission" date="2014-09" db="EMBL/GenBank/DDBJ databases">
        <title>Whole genome shotgun sequence of Streptomyces sp. NBRC 110027.</title>
        <authorList>
            <person name="Komaki H."/>
            <person name="Ichikawa N."/>
            <person name="Katano-Makiyama Y."/>
            <person name="Hosoyama A."/>
            <person name="Hashimoto M."/>
            <person name="Uohara A."/>
            <person name="Kitahashi Y."/>
            <person name="Ohji S."/>
            <person name="Kimura A."/>
            <person name="Yamazoe A."/>
            <person name="Igarashi Y."/>
            <person name="Fujita N."/>
        </authorList>
    </citation>
    <scope>NUCLEOTIDE SEQUENCE [LARGE SCALE GENOMIC DNA]</scope>
    <source>
        <strain evidence="10">NBRC 110027</strain>
    </source>
</reference>
<evidence type="ECO:0000259" key="8">
    <source>
        <dbReference type="PROSITE" id="PS51352"/>
    </source>
</evidence>
<feature type="chain" id="PRO_5006068485" evidence="7">
    <location>
        <begin position="35"/>
        <end position="212"/>
    </location>
</feature>
<feature type="region of interest" description="Disordered" evidence="6">
    <location>
        <begin position="45"/>
        <end position="81"/>
    </location>
</feature>
<evidence type="ECO:0000256" key="1">
    <source>
        <dbReference type="ARBA" id="ARBA00004196"/>
    </source>
</evidence>
<accession>A0A0P4R7X0</accession>
<dbReference type="PANTHER" id="PTHR42852:SF6">
    <property type="entry name" value="THIOL:DISULFIDE INTERCHANGE PROTEIN DSBE"/>
    <property type="match status" value="1"/>
</dbReference>
<keyword evidence="10" id="KW-1185">Reference proteome</keyword>
<evidence type="ECO:0000313" key="9">
    <source>
        <dbReference type="EMBL" id="GAO09322.1"/>
    </source>
</evidence>
<dbReference type="EMBL" id="BBNO01000005">
    <property type="protein sequence ID" value="GAO09322.1"/>
    <property type="molecule type" value="Genomic_DNA"/>
</dbReference>
<evidence type="ECO:0000256" key="4">
    <source>
        <dbReference type="ARBA" id="ARBA00023157"/>
    </source>
</evidence>
<evidence type="ECO:0000256" key="5">
    <source>
        <dbReference type="ARBA" id="ARBA00023284"/>
    </source>
</evidence>
<dbReference type="GO" id="GO:0017004">
    <property type="term" value="P:cytochrome complex assembly"/>
    <property type="evidence" value="ECO:0007669"/>
    <property type="project" value="UniProtKB-KW"/>
</dbReference>
<dbReference type="PANTHER" id="PTHR42852">
    <property type="entry name" value="THIOL:DISULFIDE INTERCHANGE PROTEIN DSBE"/>
    <property type="match status" value="1"/>
</dbReference>
<evidence type="ECO:0000313" key="10">
    <source>
        <dbReference type="Proteomes" id="UP000048965"/>
    </source>
</evidence>
<evidence type="ECO:0000256" key="7">
    <source>
        <dbReference type="SAM" id="SignalP"/>
    </source>
</evidence>
<keyword evidence="5" id="KW-0676">Redox-active center</keyword>
<comment type="subcellular location">
    <subcellularLocation>
        <location evidence="1">Cell envelope</location>
    </subcellularLocation>
</comment>
<feature type="domain" description="Thioredoxin" evidence="8">
    <location>
        <begin position="66"/>
        <end position="210"/>
    </location>
</feature>
<evidence type="ECO:0000256" key="6">
    <source>
        <dbReference type="SAM" id="MobiDB-lite"/>
    </source>
</evidence>
<evidence type="ECO:0000256" key="3">
    <source>
        <dbReference type="ARBA" id="ARBA00022968"/>
    </source>
</evidence>
<comment type="caution">
    <text evidence="9">The sequence shown here is derived from an EMBL/GenBank/DDBJ whole genome shotgun (WGS) entry which is preliminary data.</text>
</comment>
<gene>
    <name evidence="9" type="ORF">TPA0598_05_00430</name>
</gene>
<feature type="signal peptide" evidence="7">
    <location>
        <begin position="1"/>
        <end position="34"/>
    </location>
</feature>
<evidence type="ECO:0000256" key="2">
    <source>
        <dbReference type="ARBA" id="ARBA00022748"/>
    </source>
</evidence>